<proteinExistence type="predicted"/>
<feature type="region of interest" description="Disordered" evidence="1">
    <location>
        <begin position="125"/>
        <end position="180"/>
    </location>
</feature>
<dbReference type="Proteomes" id="UP000836841">
    <property type="component" value="Chromosome 7"/>
</dbReference>
<evidence type="ECO:0000313" key="4">
    <source>
        <dbReference type="Proteomes" id="UP000836841"/>
    </source>
</evidence>
<dbReference type="AlphaFoldDB" id="A0AAU9T5N8"/>
<dbReference type="Pfam" id="PF13966">
    <property type="entry name" value="zf-RVT"/>
    <property type="match status" value="1"/>
</dbReference>
<evidence type="ECO:0000256" key="1">
    <source>
        <dbReference type="SAM" id="MobiDB-lite"/>
    </source>
</evidence>
<sequence>MNAKDRSIWLPQVNGDSTRLGYHAARKYGEIPKLTRPRTLKLQLDTPCSVRKLFTKAETLPLEILQKAIPIGENLARRGLMANANCIRCGLPETDSHLFFQCDYAKEVWRSIPLREELDLHGTSSSSKIEFQGMGDGLGSHQQEKKDLVGSSTIKPANISFRDPNRKVASDQRLQPRPLQ</sequence>
<evidence type="ECO:0000313" key="3">
    <source>
        <dbReference type="EMBL" id="CAH2080241.1"/>
    </source>
</evidence>
<protein>
    <recommendedName>
        <fullName evidence="2">Reverse transcriptase zinc-binding domain-containing protein</fullName>
    </recommendedName>
</protein>
<accession>A0AAU9T5N8</accession>
<dbReference type="EMBL" id="OU466863">
    <property type="protein sequence ID" value="CAH2080241.1"/>
    <property type="molecule type" value="Genomic_DNA"/>
</dbReference>
<dbReference type="InterPro" id="IPR026960">
    <property type="entry name" value="RVT-Znf"/>
</dbReference>
<organism evidence="3 4">
    <name type="scientific">Thlaspi arvense</name>
    <name type="common">Field penny-cress</name>
    <dbReference type="NCBI Taxonomy" id="13288"/>
    <lineage>
        <taxon>Eukaryota</taxon>
        <taxon>Viridiplantae</taxon>
        <taxon>Streptophyta</taxon>
        <taxon>Embryophyta</taxon>
        <taxon>Tracheophyta</taxon>
        <taxon>Spermatophyta</taxon>
        <taxon>Magnoliopsida</taxon>
        <taxon>eudicotyledons</taxon>
        <taxon>Gunneridae</taxon>
        <taxon>Pentapetalae</taxon>
        <taxon>rosids</taxon>
        <taxon>malvids</taxon>
        <taxon>Brassicales</taxon>
        <taxon>Brassicaceae</taxon>
        <taxon>Thlaspideae</taxon>
        <taxon>Thlaspi</taxon>
    </lineage>
</organism>
<name>A0AAU9T5N8_THLAR</name>
<gene>
    <name evidence="3" type="ORF">TAV2_LOCUS22737</name>
</gene>
<reference evidence="3 4" key="1">
    <citation type="submission" date="2022-03" db="EMBL/GenBank/DDBJ databases">
        <authorList>
            <person name="Nunn A."/>
            <person name="Chopra R."/>
            <person name="Nunn A."/>
            <person name="Contreras Garrido A."/>
        </authorList>
    </citation>
    <scope>NUCLEOTIDE SEQUENCE [LARGE SCALE GENOMIC DNA]</scope>
</reference>
<evidence type="ECO:0000259" key="2">
    <source>
        <dbReference type="Pfam" id="PF13966"/>
    </source>
</evidence>
<feature type="domain" description="Reverse transcriptase zinc-binding" evidence="2">
    <location>
        <begin position="52"/>
        <end position="109"/>
    </location>
</feature>
<keyword evidence="4" id="KW-1185">Reference proteome</keyword>